<evidence type="ECO:0000313" key="7">
    <source>
        <dbReference type="Proteomes" id="UP000677668"/>
    </source>
</evidence>
<dbReference type="PANTHER" id="PTHR30408:SF12">
    <property type="entry name" value="TYPE I RESTRICTION ENZYME MJAVIII SPECIFICITY SUBUNIT"/>
    <property type="match status" value="1"/>
</dbReference>
<feature type="domain" description="Type I restriction modification DNA specificity" evidence="5">
    <location>
        <begin position="2"/>
        <end position="173"/>
    </location>
</feature>
<reference evidence="6 7" key="1">
    <citation type="submission" date="2021-03" db="EMBL/GenBank/DDBJ databases">
        <title>Genomic and phenotypic characterization of Chloracidobacterium isolates provides evidence for multiple species.</title>
        <authorList>
            <person name="Saini M.K."/>
            <person name="Costas A.M.G."/>
            <person name="Tank M."/>
            <person name="Bryant D.A."/>
        </authorList>
    </citation>
    <scope>NUCLEOTIDE SEQUENCE [LARGE SCALE GENOMIC DNA]</scope>
    <source>
        <strain evidence="6 7">N</strain>
    </source>
</reference>
<sequence length="248" mass="27689">MPEHWEVRTIKSLAGKGYKTFVDGDWIESPYIRAEGIRLIQTGNIGIGHYREKEFRFIDEETFVAFRCTEIMPGDVLICRLGDPVGRACLAPNLGVRMIASVDVCILKPNESAIAAFLVYAMSSPVYLEWIGSLVRGSTRDRVSRSMLGRFCVPLPPLPEQTAIVEYLDAQTSKLDAAIAAARREIELLREYRERLIADVVTGKVDVREVAVQLPYEPPEEEAGTEEEEPVAEELATVDSQEEANGEE</sequence>
<protein>
    <submittedName>
        <fullName evidence="6">Restriction endonuclease subunit S</fullName>
        <ecNumber evidence="6">3.1.21.-</ecNumber>
    </submittedName>
</protein>
<evidence type="ECO:0000256" key="2">
    <source>
        <dbReference type="ARBA" id="ARBA00022747"/>
    </source>
</evidence>
<name>A0ABX8B430_9BACT</name>
<evidence type="ECO:0000256" key="1">
    <source>
        <dbReference type="ARBA" id="ARBA00010923"/>
    </source>
</evidence>
<accession>A0ABX8B430</accession>
<dbReference type="Gene3D" id="1.10.287.1120">
    <property type="entry name" value="Bipartite methylase S protein"/>
    <property type="match status" value="1"/>
</dbReference>
<dbReference type="Gene3D" id="3.90.220.20">
    <property type="entry name" value="DNA methylase specificity domains"/>
    <property type="match status" value="1"/>
</dbReference>
<dbReference type="InterPro" id="IPR000055">
    <property type="entry name" value="Restrct_endonuc_typeI_TRD"/>
</dbReference>
<dbReference type="InterPro" id="IPR052021">
    <property type="entry name" value="Type-I_RS_S_subunit"/>
</dbReference>
<organism evidence="6 7">
    <name type="scientific">Chloracidobacterium sp. N</name>
    <dbReference type="NCBI Taxonomy" id="2821540"/>
    <lineage>
        <taxon>Bacteria</taxon>
        <taxon>Pseudomonadati</taxon>
        <taxon>Acidobacteriota</taxon>
        <taxon>Terriglobia</taxon>
        <taxon>Terriglobales</taxon>
        <taxon>Acidobacteriaceae</taxon>
        <taxon>Chloracidobacterium</taxon>
        <taxon>Chloracidobacterium aggregatum</taxon>
    </lineage>
</organism>
<keyword evidence="6" id="KW-0255">Endonuclease</keyword>
<keyword evidence="7" id="KW-1185">Reference proteome</keyword>
<evidence type="ECO:0000256" key="3">
    <source>
        <dbReference type="ARBA" id="ARBA00023125"/>
    </source>
</evidence>
<keyword evidence="6" id="KW-0540">Nuclease</keyword>
<dbReference type="EMBL" id="CP072643">
    <property type="protein sequence ID" value="QUV95742.1"/>
    <property type="molecule type" value="Genomic_DNA"/>
</dbReference>
<dbReference type="Pfam" id="PF01420">
    <property type="entry name" value="Methylase_S"/>
    <property type="match status" value="1"/>
</dbReference>
<comment type="similarity">
    <text evidence="1">Belongs to the type-I restriction system S methylase family.</text>
</comment>
<evidence type="ECO:0000256" key="4">
    <source>
        <dbReference type="SAM" id="MobiDB-lite"/>
    </source>
</evidence>
<proteinExistence type="inferred from homology"/>
<evidence type="ECO:0000259" key="5">
    <source>
        <dbReference type="Pfam" id="PF01420"/>
    </source>
</evidence>
<dbReference type="PANTHER" id="PTHR30408">
    <property type="entry name" value="TYPE-1 RESTRICTION ENZYME ECOKI SPECIFICITY PROTEIN"/>
    <property type="match status" value="1"/>
</dbReference>
<keyword evidence="6" id="KW-0378">Hydrolase</keyword>
<dbReference type="SUPFAM" id="SSF116734">
    <property type="entry name" value="DNA methylase specificity domain"/>
    <property type="match status" value="1"/>
</dbReference>
<dbReference type="Proteomes" id="UP000677668">
    <property type="component" value="Chromosome 2"/>
</dbReference>
<keyword evidence="2" id="KW-0680">Restriction system</keyword>
<keyword evidence="3" id="KW-0238">DNA-binding</keyword>
<dbReference type="InterPro" id="IPR044946">
    <property type="entry name" value="Restrct_endonuc_typeI_TRD_sf"/>
</dbReference>
<feature type="compositionally biased region" description="Acidic residues" evidence="4">
    <location>
        <begin position="218"/>
        <end position="232"/>
    </location>
</feature>
<feature type="region of interest" description="Disordered" evidence="4">
    <location>
        <begin position="214"/>
        <end position="248"/>
    </location>
</feature>
<gene>
    <name evidence="6" type="ORF">J8C05_13055</name>
</gene>
<evidence type="ECO:0000313" key="6">
    <source>
        <dbReference type="EMBL" id="QUV95742.1"/>
    </source>
</evidence>
<dbReference type="GO" id="GO:0004519">
    <property type="term" value="F:endonuclease activity"/>
    <property type="evidence" value="ECO:0007669"/>
    <property type="project" value="UniProtKB-KW"/>
</dbReference>
<dbReference type="EC" id="3.1.21.-" evidence="6"/>
<dbReference type="GO" id="GO:0016787">
    <property type="term" value="F:hydrolase activity"/>
    <property type="evidence" value="ECO:0007669"/>
    <property type="project" value="UniProtKB-KW"/>
</dbReference>